<feature type="domain" description="PIN" evidence="6">
    <location>
        <begin position="11"/>
        <end position="131"/>
    </location>
</feature>
<proteinExistence type="inferred from homology"/>
<feature type="binding site" evidence="5">
    <location>
        <position position="14"/>
    </location>
    <ligand>
        <name>Mg(2+)</name>
        <dbReference type="ChEBI" id="CHEBI:18420"/>
    </ligand>
</feature>
<organism evidence="7 8">
    <name type="scientific">Methylocystis borbori</name>
    <dbReference type="NCBI Taxonomy" id="3118750"/>
    <lineage>
        <taxon>Bacteria</taxon>
        <taxon>Pseudomonadati</taxon>
        <taxon>Pseudomonadota</taxon>
        <taxon>Alphaproteobacteria</taxon>
        <taxon>Hyphomicrobiales</taxon>
        <taxon>Methylocystaceae</taxon>
        <taxon>Methylocystis</taxon>
    </lineage>
</organism>
<keyword evidence="5" id="KW-0800">Toxin</keyword>
<comment type="caution">
    <text evidence="7">The sequence shown here is derived from an EMBL/GenBank/DDBJ whole genome shotgun (WGS) entry which is preliminary data.</text>
</comment>
<reference evidence="7 8" key="1">
    <citation type="submission" date="2024-02" db="EMBL/GenBank/DDBJ databases">
        <authorList>
            <person name="Grouzdev D."/>
        </authorList>
    </citation>
    <scope>NUCLEOTIDE SEQUENCE [LARGE SCALE GENOMIC DNA]</scope>
    <source>
        <strain evidence="7 8">9N</strain>
    </source>
</reference>
<comment type="cofactor">
    <cofactor evidence="5">
        <name>Mg(2+)</name>
        <dbReference type="ChEBI" id="CHEBI:18420"/>
    </cofactor>
</comment>
<evidence type="ECO:0000256" key="2">
    <source>
        <dbReference type="ARBA" id="ARBA00022722"/>
    </source>
</evidence>
<evidence type="ECO:0000313" key="8">
    <source>
        <dbReference type="Proteomes" id="UP001350748"/>
    </source>
</evidence>
<keyword evidence="8" id="KW-1185">Reference proteome</keyword>
<dbReference type="InterPro" id="IPR002716">
    <property type="entry name" value="PIN_dom"/>
</dbReference>
<dbReference type="Proteomes" id="UP001350748">
    <property type="component" value="Unassembled WGS sequence"/>
</dbReference>
<evidence type="ECO:0000256" key="4">
    <source>
        <dbReference type="ARBA" id="ARBA00022801"/>
    </source>
</evidence>
<dbReference type="HAMAP" id="MF_00265">
    <property type="entry name" value="VapC_Nob1"/>
    <property type="match status" value="1"/>
</dbReference>
<keyword evidence="5" id="KW-0460">Magnesium</keyword>
<evidence type="ECO:0000256" key="1">
    <source>
        <dbReference type="ARBA" id="ARBA00022649"/>
    </source>
</evidence>
<gene>
    <name evidence="5" type="primary">vapC</name>
    <name evidence="7" type="ORF">V3H18_02925</name>
</gene>
<name>A0ABU7XEK3_9HYPH</name>
<dbReference type="RefSeq" id="WP_332080388.1">
    <property type="nucleotide sequence ID" value="NZ_JAZHYN010000005.1"/>
</dbReference>
<dbReference type="EC" id="3.1.-.-" evidence="5"/>
<keyword evidence="1 5" id="KW-1277">Toxin-antitoxin system</keyword>
<comment type="function">
    <text evidence="5">Toxic component of a toxin-antitoxin (TA) system. An RNase.</text>
</comment>
<comment type="similarity">
    <text evidence="5">Belongs to the PINc/VapC protein family.</text>
</comment>
<accession>A0ABU7XEK3</accession>
<keyword evidence="2 5" id="KW-0540">Nuclease</keyword>
<keyword evidence="3 5" id="KW-0479">Metal-binding</keyword>
<dbReference type="Pfam" id="PF01850">
    <property type="entry name" value="PIN"/>
    <property type="match status" value="1"/>
</dbReference>
<evidence type="ECO:0000256" key="5">
    <source>
        <dbReference type="HAMAP-Rule" id="MF_00265"/>
    </source>
</evidence>
<dbReference type="SUPFAM" id="SSF88723">
    <property type="entry name" value="PIN domain-like"/>
    <property type="match status" value="1"/>
</dbReference>
<dbReference type="InterPro" id="IPR029060">
    <property type="entry name" value="PIN-like_dom_sf"/>
</dbReference>
<dbReference type="EMBL" id="JAZHYN010000005">
    <property type="protein sequence ID" value="MEF3365482.1"/>
    <property type="molecule type" value="Genomic_DNA"/>
</dbReference>
<sequence>MGPSRAMSTRIYLDANVFIDAFENDEVPVTRGRRVLDHIRGGGAVGVISELVVAELLTKPLEIGDEELCSAYEGLFESSSTIETFPIDRHVLMQAARLRATVKSMRMPDAIHVATAKLHNCVAFVTADKRLPIPNEIRAIDLDAFTIDNIAALA</sequence>
<evidence type="ECO:0000256" key="3">
    <source>
        <dbReference type="ARBA" id="ARBA00022723"/>
    </source>
</evidence>
<evidence type="ECO:0000313" key="7">
    <source>
        <dbReference type="EMBL" id="MEF3365482.1"/>
    </source>
</evidence>
<keyword evidence="4 5" id="KW-0378">Hydrolase</keyword>
<protein>
    <recommendedName>
        <fullName evidence="5">Ribonuclease VapC</fullName>
        <shortName evidence="5">RNase VapC</shortName>
        <ecNumber evidence="5">3.1.-.-</ecNumber>
    </recommendedName>
    <alternativeName>
        <fullName evidence="5">Toxin VapC</fullName>
    </alternativeName>
</protein>
<dbReference type="InterPro" id="IPR022907">
    <property type="entry name" value="VapC_family"/>
</dbReference>
<dbReference type="Gene3D" id="3.40.50.1010">
    <property type="entry name" value="5'-nuclease"/>
    <property type="match status" value="1"/>
</dbReference>
<feature type="binding site" evidence="5">
    <location>
        <position position="109"/>
    </location>
    <ligand>
        <name>Mg(2+)</name>
        <dbReference type="ChEBI" id="CHEBI:18420"/>
    </ligand>
</feature>
<evidence type="ECO:0000259" key="6">
    <source>
        <dbReference type="Pfam" id="PF01850"/>
    </source>
</evidence>